<keyword evidence="10 16" id="KW-1133">Transmembrane helix</keyword>
<evidence type="ECO:0000256" key="5">
    <source>
        <dbReference type="ARBA" id="ARBA00022448"/>
    </source>
</evidence>
<dbReference type="GO" id="GO:0031966">
    <property type="term" value="C:mitochondrial membrane"/>
    <property type="evidence" value="ECO:0007669"/>
    <property type="project" value="UniProtKB-SubCell"/>
</dbReference>
<dbReference type="PANTHER" id="PTHR11435">
    <property type="entry name" value="NADH UBIQUINONE OXIDOREDUCTASE SUBUNIT ND6"/>
    <property type="match status" value="1"/>
</dbReference>
<keyword evidence="13 16" id="KW-0472">Membrane</keyword>
<keyword evidence="11" id="KW-0520">NAD</keyword>
<evidence type="ECO:0000256" key="2">
    <source>
        <dbReference type="ARBA" id="ARBA00005698"/>
    </source>
</evidence>
<evidence type="ECO:0000256" key="6">
    <source>
        <dbReference type="ARBA" id="ARBA00022660"/>
    </source>
</evidence>
<dbReference type="GO" id="GO:0008137">
    <property type="term" value="F:NADH dehydrogenase (ubiquinone) activity"/>
    <property type="evidence" value="ECO:0007669"/>
    <property type="project" value="UniProtKB-EC"/>
</dbReference>
<protein>
    <recommendedName>
        <fullName evidence="4">NADH-ubiquinone oxidoreductase chain 6</fullName>
        <ecNumber evidence="3">7.1.1.2</ecNumber>
    </recommendedName>
    <alternativeName>
        <fullName evidence="14">NADH dehydrogenase subunit 6</fullName>
    </alternativeName>
</protein>
<keyword evidence="6" id="KW-0679">Respiratory chain</keyword>
<dbReference type="InterPro" id="IPR050269">
    <property type="entry name" value="ComplexI_Subunit6"/>
</dbReference>
<feature type="transmembrane region" description="Helical" evidence="16">
    <location>
        <begin position="12"/>
        <end position="40"/>
    </location>
</feature>
<dbReference type="EMBL" id="MK636869">
    <property type="protein sequence ID" value="QID77575.1"/>
    <property type="molecule type" value="Genomic_DNA"/>
</dbReference>
<evidence type="ECO:0000256" key="8">
    <source>
        <dbReference type="ARBA" id="ARBA00022967"/>
    </source>
</evidence>
<evidence type="ECO:0000256" key="14">
    <source>
        <dbReference type="ARBA" id="ARBA00031019"/>
    </source>
</evidence>
<keyword evidence="5" id="KW-0813">Transport</keyword>
<evidence type="ECO:0000256" key="15">
    <source>
        <dbReference type="ARBA" id="ARBA00049551"/>
    </source>
</evidence>
<evidence type="ECO:0000256" key="12">
    <source>
        <dbReference type="ARBA" id="ARBA00023128"/>
    </source>
</evidence>
<gene>
    <name evidence="17" type="primary">nad6</name>
</gene>
<proteinExistence type="inferred from homology"/>
<evidence type="ECO:0000256" key="7">
    <source>
        <dbReference type="ARBA" id="ARBA00022692"/>
    </source>
</evidence>
<evidence type="ECO:0000256" key="9">
    <source>
        <dbReference type="ARBA" id="ARBA00022982"/>
    </source>
</evidence>
<accession>A0A6G6C8S9</accession>
<evidence type="ECO:0000256" key="4">
    <source>
        <dbReference type="ARBA" id="ARBA00021095"/>
    </source>
</evidence>
<dbReference type="AlphaFoldDB" id="A0A6G6C8S9"/>
<sequence>MTELLLPLSWSLSVAFLMITHPLALGAVLMSQAIMIALICSLFNTTAWFSYILFLVMVGGMLVMFIYMTSVASNEKFNLPKNKMLPLILMMAMIMNYQEDFIKNMDIHDTFTNTFHLINLIKYYAFPMNQMLMFLMIYLLFVLIASVKIAKIKNSTYRKK</sequence>
<name>A0A6G6C8S9_9CUCU</name>
<feature type="transmembrane region" description="Helical" evidence="16">
    <location>
        <begin position="47"/>
        <end position="68"/>
    </location>
</feature>
<comment type="similarity">
    <text evidence="2">Belongs to the complex I subunit 6 family.</text>
</comment>
<feature type="transmembrane region" description="Helical" evidence="16">
    <location>
        <begin position="131"/>
        <end position="150"/>
    </location>
</feature>
<keyword evidence="9" id="KW-0249">Electron transport</keyword>
<keyword evidence="7 16" id="KW-0812">Transmembrane</keyword>
<comment type="catalytic activity">
    <reaction evidence="15">
        <text>a ubiquinone + NADH + 5 H(+)(in) = a ubiquinol + NAD(+) + 4 H(+)(out)</text>
        <dbReference type="Rhea" id="RHEA:29091"/>
        <dbReference type="Rhea" id="RHEA-COMP:9565"/>
        <dbReference type="Rhea" id="RHEA-COMP:9566"/>
        <dbReference type="ChEBI" id="CHEBI:15378"/>
        <dbReference type="ChEBI" id="CHEBI:16389"/>
        <dbReference type="ChEBI" id="CHEBI:17976"/>
        <dbReference type="ChEBI" id="CHEBI:57540"/>
        <dbReference type="ChEBI" id="CHEBI:57945"/>
        <dbReference type="EC" id="7.1.1.2"/>
    </reaction>
</comment>
<dbReference type="EC" id="7.1.1.2" evidence="3"/>
<reference evidence="17" key="1">
    <citation type="submission" date="2019-03" db="EMBL/GenBank/DDBJ databases">
        <title>The comparison of Scolytus schevyrewi and Scolytus seulensis.</title>
        <authorList>
            <person name="Zhang L."/>
            <person name="Wang J."/>
        </authorList>
    </citation>
    <scope>NUCLEOTIDE SEQUENCE</scope>
</reference>
<dbReference type="PANTHER" id="PTHR11435:SF1">
    <property type="entry name" value="NADH-UBIQUINONE OXIDOREDUCTASE CHAIN 6"/>
    <property type="match status" value="1"/>
</dbReference>
<evidence type="ECO:0000256" key="3">
    <source>
        <dbReference type="ARBA" id="ARBA00012944"/>
    </source>
</evidence>
<evidence type="ECO:0000256" key="10">
    <source>
        <dbReference type="ARBA" id="ARBA00022989"/>
    </source>
</evidence>
<evidence type="ECO:0000256" key="13">
    <source>
        <dbReference type="ARBA" id="ARBA00023136"/>
    </source>
</evidence>
<evidence type="ECO:0000313" key="17">
    <source>
        <dbReference type="EMBL" id="QID77575.1"/>
    </source>
</evidence>
<dbReference type="CTD" id="67122143"/>
<evidence type="ECO:0000256" key="16">
    <source>
        <dbReference type="SAM" id="Phobius"/>
    </source>
</evidence>
<keyword evidence="8" id="KW-1278">Translocase</keyword>
<comment type="subcellular location">
    <subcellularLocation>
        <location evidence="1">Mitochondrion membrane</location>
        <topology evidence="1">Multi-pass membrane protein</topology>
    </subcellularLocation>
</comment>
<organism evidence="17">
    <name type="scientific">Scolytus seulensis</name>
    <dbReference type="NCBI Taxonomy" id="1230772"/>
    <lineage>
        <taxon>Eukaryota</taxon>
        <taxon>Metazoa</taxon>
        <taxon>Ecdysozoa</taxon>
        <taxon>Arthropoda</taxon>
        <taxon>Hexapoda</taxon>
        <taxon>Insecta</taxon>
        <taxon>Pterygota</taxon>
        <taxon>Neoptera</taxon>
        <taxon>Endopterygota</taxon>
        <taxon>Coleoptera</taxon>
        <taxon>Polyphaga</taxon>
        <taxon>Cucujiformia</taxon>
        <taxon>Curculionidae</taxon>
        <taxon>Scolytinae</taxon>
        <taxon>Scolytus</taxon>
    </lineage>
</organism>
<evidence type="ECO:0000256" key="1">
    <source>
        <dbReference type="ARBA" id="ARBA00004225"/>
    </source>
</evidence>
<keyword evidence="12 17" id="KW-0496">Mitochondrion</keyword>
<dbReference type="GeneID" id="44799101"/>
<dbReference type="RefSeq" id="YP_009742192.1">
    <property type="nucleotide sequence ID" value="NC_046588.1"/>
</dbReference>
<geneLocation type="mitochondrion" evidence="17"/>
<evidence type="ECO:0000256" key="11">
    <source>
        <dbReference type="ARBA" id="ARBA00023027"/>
    </source>
</evidence>